<keyword evidence="6" id="KW-0067">ATP-binding</keyword>
<proteinExistence type="predicted"/>
<comment type="caution">
    <text evidence="12">The sequence shown here is derived from an EMBL/GenBank/DDBJ whole genome shotgun (WGS) entry which is preliminary data.</text>
</comment>
<dbReference type="InterPro" id="IPR011009">
    <property type="entry name" value="Kinase-like_dom_sf"/>
</dbReference>
<feature type="compositionally biased region" description="Polar residues" evidence="9">
    <location>
        <begin position="612"/>
        <end position="621"/>
    </location>
</feature>
<protein>
    <recommendedName>
        <fullName evidence="1">non-specific serine/threonine protein kinase</fullName>
        <ecNumber evidence="1">2.7.11.1</ecNumber>
    </recommendedName>
</protein>
<evidence type="ECO:0000256" key="9">
    <source>
        <dbReference type="SAM" id="MobiDB-lite"/>
    </source>
</evidence>
<dbReference type="InterPro" id="IPR000719">
    <property type="entry name" value="Prot_kinase_dom"/>
</dbReference>
<dbReference type="Pfam" id="PF00069">
    <property type="entry name" value="Pkinase"/>
    <property type="match status" value="1"/>
</dbReference>
<evidence type="ECO:0000259" key="11">
    <source>
        <dbReference type="PROSITE" id="PS50234"/>
    </source>
</evidence>
<accession>T0K429</accession>
<dbReference type="InterPro" id="IPR002035">
    <property type="entry name" value="VWF_A"/>
</dbReference>
<keyword evidence="3" id="KW-0808">Transferase</keyword>
<evidence type="ECO:0000259" key="10">
    <source>
        <dbReference type="PROSITE" id="PS50011"/>
    </source>
</evidence>
<evidence type="ECO:0000256" key="6">
    <source>
        <dbReference type="ARBA" id="ARBA00022840"/>
    </source>
</evidence>
<dbReference type="PANTHER" id="PTHR43671:SF98">
    <property type="entry name" value="SERINE_THREONINE-PROTEIN KINASE NEK11"/>
    <property type="match status" value="1"/>
</dbReference>
<evidence type="ECO:0000256" key="8">
    <source>
        <dbReference type="ARBA" id="ARBA00048679"/>
    </source>
</evidence>
<evidence type="ECO:0000256" key="5">
    <source>
        <dbReference type="ARBA" id="ARBA00022777"/>
    </source>
</evidence>
<sequence>MSREPRSRFSQEYEIAHREFQTIRRQHTRISHCGQEFVLADRVTEGLKKRSATCPNTYDNDLDRLGQTAYLRRNPAPPYMKKEEYDRYLLIFYILLDIQAPYLIHQFRDSGLNSDFLPIKLEELRDNIKAPDDFNNFHEQFSEKQFAWCPIKLELGMHRKFKYSVSPFSQKVKMEPYRDGAGARDNNAKLYTIEVPEELVGPNLRKKMASAKIERLENIGGRQFKSLRYRFAMKQFESHRYPQFNNETRMLTNLENNEGMIQYVGWFRNYEVDQEGGKKEYWNILLELADFDFYTAIRKESPPISFEEIHGFWSTMSEIAAALASIHKVTLGGKDYLTWHGDIKPENILRVNDSFKLADPGEASMSLKSQDMSRPQRTAMFGGTRTYAAPEKEIYWEHNGTKTPQVDQTIDVWSLGCVFSIAATYVVLGTQGVLIYNHLRRQAIHDANGTIGDTFHDGSCVLSQITNWHNYLREAVRKTDAFSAAVLDMVDDHMLVEKDNRWTATKVCSWFTEMFQTAGSMDTTVPNELQEILLSINDQVELKYEQHSGIKRPDNEDAPKRPKAADNLPELESEFKSRQQLLEQDILPTAQRSQNRPGSIRQSRRPSSSIGTLSSTATKSQYVAEPSVYPRGASDSRHSIQGHVPATSSNQLLQPPASPNRKSVTAWMVRQELKKKGMMWNPRLRSFSSFLKSQPTTMKGKTATTPELAALDSKLEREFKNRDIVYLVDNGSSMANHWEEATHLLEVLVWRSLGYDDNGMELYFTDPDTDPSAKVKESCNQTLKEFTDAMKAAEPKTRRGSEVLTTIQPELERIINQYSRAKASKTEPRKKTIIVLTDGIWKGMHNEFTLDTYLMSTLYTLRDSHGDLAYYERGQSTGPCDIAEIRPVTIQFVQFGDDPRAANRLRRLDDDLKFLGYPDLIDTEGASGDIFKMFLGSLCQDEDLNPRATIIHASTNLTIPPNVSELPLRRRSTQETEYLASPMDSTIHHQSLSRALSFNTQDGNDPYLMTSSSFHQPVPDNPSYNFVHATSPRTPEGLICDATTNQCTASTVGSKLFLPVTAVYGVTLLVNVVHMIHSNPPALVLSKA</sequence>
<feature type="compositionally biased region" description="Low complexity" evidence="9">
    <location>
        <begin position="596"/>
        <end position="611"/>
    </location>
</feature>
<dbReference type="InterPro" id="IPR050660">
    <property type="entry name" value="NEK_Ser/Thr_kinase"/>
</dbReference>
<dbReference type="EC" id="2.7.11.1" evidence="1"/>
<dbReference type="HOGENOM" id="CLU_005931_0_0_1"/>
<evidence type="ECO:0000256" key="3">
    <source>
        <dbReference type="ARBA" id="ARBA00022679"/>
    </source>
</evidence>
<dbReference type="Gene3D" id="1.10.510.10">
    <property type="entry name" value="Transferase(Phosphotransferase) domain 1"/>
    <property type="match status" value="1"/>
</dbReference>
<dbReference type="OrthoDB" id="9992527at2759"/>
<gene>
    <name evidence="12" type="ORF">CGLO_14383</name>
</gene>
<comment type="catalytic activity">
    <reaction evidence="7">
        <text>L-threonyl-[protein] + ATP = O-phospho-L-threonyl-[protein] + ADP + H(+)</text>
        <dbReference type="Rhea" id="RHEA:46608"/>
        <dbReference type="Rhea" id="RHEA-COMP:11060"/>
        <dbReference type="Rhea" id="RHEA-COMP:11605"/>
        <dbReference type="ChEBI" id="CHEBI:15378"/>
        <dbReference type="ChEBI" id="CHEBI:30013"/>
        <dbReference type="ChEBI" id="CHEBI:30616"/>
        <dbReference type="ChEBI" id="CHEBI:61977"/>
        <dbReference type="ChEBI" id="CHEBI:456216"/>
        <dbReference type="EC" id="2.7.11.1"/>
    </reaction>
</comment>
<reference evidence="13" key="1">
    <citation type="journal article" date="2013" name="Mol. Plant Microbe Interact.">
        <title>Global aspects of pacC regulation of pathogenicity genes in Colletotrichum gloeosporioides as revealed by transcriptome analysis.</title>
        <authorList>
            <person name="Alkan N."/>
            <person name="Meng X."/>
            <person name="Friedlander G."/>
            <person name="Reuveni E."/>
            <person name="Sukno S."/>
            <person name="Sherman A."/>
            <person name="Thon M."/>
            <person name="Fluhr R."/>
            <person name="Prusky D."/>
        </authorList>
    </citation>
    <scope>NUCLEOTIDE SEQUENCE [LARGE SCALE GENOMIC DNA]</scope>
    <source>
        <strain evidence="13">Cg-14</strain>
    </source>
</reference>
<dbReference type="PANTHER" id="PTHR43671">
    <property type="entry name" value="SERINE/THREONINE-PROTEIN KINASE NEK"/>
    <property type="match status" value="1"/>
</dbReference>
<dbReference type="GO" id="GO:0005524">
    <property type="term" value="F:ATP binding"/>
    <property type="evidence" value="ECO:0007669"/>
    <property type="project" value="UniProtKB-KW"/>
</dbReference>
<dbReference type="PROSITE" id="PS50011">
    <property type="entry name" value="PROTEIN_KINASE_DOM"/>
    <property type="match status" value="1"/>
</dbReference>
<dbReference type="Proteomes" id="UP000015530">
    <property type="component" value="Unassembled WGS sequence"/>
</dbReference>
<evidence type="ECO:0000256" key="7">
    <source>
        <dbReference type="ARBA" id="ARBA00047899"/>
    </source>
</evidence>
<name>T0K429_COLGC</name>
<dbReference type="GO" id="GO:0004674">
    <property type="term" value="F:protein serine/threonine kinase activity"/>
    <property type="evidence" value="ECO:0007669"/>
    <property type="project" value="UniProtKB-KW"/>
</dbReference>
<dbReference type="InterPro" id="IPR036465">
    <property type="entry name" value="vWFA_dom_sf"/>
</dbReference>
<keyword evidence="2" id="KW-0723">Serine/threonine-protein kinase</keyword>
<dbReference type="SUPFAM" id="SSF53300">
    <property type="entry name" value="vWA-like"/>
    <property type="match status" value="1"/>
</dbReference>
<evidence type="ECO:0000313" key="12">
    <source>
        <dbReference type="EMBL" id="EQB46554.1"/>
    </source>
</evidence>
<dbReference type="STRING" id="1237896.T0K429"/>
<evidence type="ECO:0000256" key="4">
    <source>
        <dbReference type="ARBA" id="ARBA00022741"/>
    </source>
</evidence>
<dbReference type="SMART" id="SM00220">
    <property type="entry name" value="S_TKc"/>
    <property type="match status" value="1"/>
</dbReference>
<keyword evidence="4" id="KW-0547">Nucleotide-binding</keyword>
<organism evidence="12 13">
    <name type="scientific">Colletotrichum gloeosporioides (strain Cg-14)</name>
    <name type="common">Anthracnose fungus</name>
    <name type="synonym">Glomerella cingulata</name>
    <dbReference type="NCBI Taxonomy" id="1237896"/>
    <lineage>
        <taxon>Eukaryota</taxon>
        <taxon>Fungi</taxon>
        <taxon>Dikarya</taxon>
        <taxon>Ascomycota</taxon>
        <taxon>Pezizomycotina</taxon>
        <taxon>Sordariomycetes</taxon>
        <taxon>Hypocreomycetidae</taxon>
        <taxon>Glomerellales</taxon>
        <taxon>Glomerellaceae</taxon>
        <taxon>Colletotrichum</taxon>
        <taxon>Colletotrichum gloeosporioides species complex</taxon>
    </lineage>
</organism>
<evidence type="ECO:0000313" key="13">
    <source>
        <dbReference type="Proteomes" id="UP000015530"/>
    </source>
</evidence>
<feature type="domain" description="VWFA" evidence="11">
    <location>
        <begin position="723"/>
        <end position="908"/>
    </location>
</feature>
<dbReference type="EMBL" id="AMYD01003342">
    <property type="protein sequence ID" value="EQB46554.1"/>
    <property type="molecule type" value="Genomic_DNA"/>
</dbReference>
<keyword evidence="5" id="KW-0418">Kinase</keyword>
<feature type="region of interest" description="Disordered" evidence="9">
    <location>
        <begin position="585"/>
        <end position="663"/>
    </location>
</feature>
<dbReference type="OMA" id="MELYFTD"/>
<dbReference type="PROSITE" id="PS50234">
    <property type="entry name" value="VWFA"/>
    <property type="match status" value="1"/>
</dbReference>
<evidence type="ECO:0000256" key="1">
    <source>
        <dbReference type="ARBA" id="ARBA00012513"/>
    </source>
</evidence>
<evidence type="ECO:0000256" key="2">
    <source>
        <dbReference type="ARBA" id="ARBA00022527"/>
    </source>
</evidence>
<dbReference type="AlphaFoldDB" id="T0K429"/>
<comment type="catalytic activity">
    <reaction evidence="8">
        <text>L-seryl-[protein] + ATP = O-phospho-L-seryl-[protein] + ADP + H(+)</text>
        <dbReference type="Rhea" id="RHEA:17989"/>
        <dbReference type="Rhea" id="RHEA-COMP:9863"/>
        <dbReference type="Rhea" id="RHEA-COMP:11604"/>
        <dbReference type="ChEBI" id="CHEBI:15378"/>
        <dbReference type="ChEBI" id="CHEBI:29999"/>
        <dbReference type="ChEBI" id="CHEBI:30616"/>
        <dbReference type="ChEBI" id="CHEBI:83421"/>
        <dbReference type="ChEBI" id="CHEBI:456216"/>
        <dbReference type="EC" id="2.7.11.1"/>
    </reaction>
</comment>
<dbReference type="SUPFAM" id="SSF56112">
    <property type="entry name" value="Protein kinase-like (PK-like)"/>
    <property type="match status" value="1"/>
</dbReference>
<feature type="domain" description="Protein kinase" evidence="10">
    <location>
        <begin position="213"/>
        <end position="515"/>
    </location>
</feature>